<keyword evidence="1" id="KW-0677">Repeat</keyword>
<accession>A0ABU6VLJ8</accession>
<dbReference type="InterPro" id="IPR058922">
    <property type="entry name" value="WHD_DRP"/>
</dbReference>
<comment type="caution">
    <text evidence="5">The sequence shown here is derived from an EMBL/GenBank/DDBJ whole genome shotgun (WGS) entry which is preliminary data.</text>
</comment>
<reference evidence="5 6" key="1">
    <citation type="journal article" date="2023" name="Plants (Basel)">
        <title>Bridging the Gap: Combining Genomics and Transcriptomics Approaches to Understand Stylosanthes scabra, an Orphan Legume from the Brazilian Caatinga.</title>
        <authorList>
            <person name="Ferreira-Neto J.R.C."/>
            <person name="da Silva M.D."/>
            <person name="Binneck E."/>
            <person name="de Melo N.F."/>
            <person name="da Silva R.H."/>
            <person name="de Melo A.L.T.M."/>
            <person name="Pandolfi V."/>
            <person name="Bustamante F.O."/>
            <person name="Brasileiro-Vidal A.C."/>
            <person name="Benko-Iseppon A.M."/>
        </authorList>
    </citation>
    <scope>NUCLEOTIDE SEQUENCE [LARGE SCALE GENOMIC DNA]</scope>
    <source>
        <tissue evidence="5">Leaves</tissue>
    </source>
</reference>
<proteinExistence type="predicted"/>
<dbReference type="InterPro" id="IPR044974">
    <property type="entry name" value="Disease_R_plants"/>
</dbReference>
<dbReference type="Gene3D" id="3.40.50.300">
    <property type="entry name" value="P-loop containing nucleotide triphosphate hydrolases"/>
    <property type="match status" value="3"/>
</dbReference>
<feature type="domain" description="Disease resistance protein winged helix" evidence="4">
    <location>
        <begin position="335"/>
        <end position="410"/>
    </location>
</feature>
<dbReference type="PANTHER" id="PTHR23155">
    <property type="entry name" value="DISEASE RESISTANCE PROTEIN RP"/>
    <property type="match status" value="1"/>
</dbReference>
<name>A0ABU6VLJ8_9FABA</name>
<gene>
    <name evidence="5" type="ORF">PIB30_068711</name>
</gene>
<dbReference type="Pfam" id="PF00931">
    <property type="entry name" value="NB-ARC"/>
    <property type="match status" value="2"/>
</dbReference>
<dbReference type="EMBL" id="JASCZI010151776">
    <property type="protein sequence ID" value="MED6174409.1"/>
    <property type="molecule type" value="Genomic_DNA"/>
</dbReference>
<organism evidence="5 6">
    <name type="scientific">Stylosanthes scabra</name>
    <dbReference type="NCBI Taxonomy" id="79078"/>
    <lineage>
        <taxon>Eukaryota</taxon>
        <taxon>Viridiplantae</taxon>
        <taxon>Streptophyta</taxon>
        <taxon>Embryophyta</taxon>
        <taxon>Tracheophyta</taxon>
        <taxon>Spermatophyta</taxon>
        <taxon>Magnoliopsida</taxon>
        <taxon>eudicotyledons</taxon>
        <taxon>Gunneridae</taxon>
        <taxon>Pentapetalae</taxon>
        <taxon>rosids</taxon>
        <taxon>fabids</taxon>
        <taxon>Fabales</taxon>
        <taxon>Fabaceae</taxon>
        <taxon>Papilionoideae</taxon>
        <taxon>50 kb inversion clade</taxon>
        <taxon>dalbergioids sensu lato</taxon>
        <taxon>Dalbergieae</taxon>
        <taxon>Pterocarpus clade</taxon>
        <taxon>Stylosanthes</taxon>
    </lineage>
</organism>
<keyword evidence="2" id="KW-0611">Plant defense</keyword>
<feature type="domain" description="NB-ARC" evidence="3">
    <location>
        <begin position="133"/>
        <end position="167"/>
    </location>
</feature>
<evidence type="ECO:0000259" key="3">
    <source>
        <dbReference type="Pfam" id="PF00931"/>
    </source>
</evidence>
<dbReference type="InterPro" id="IPR036388">
    <property type="entry name" value="WH-like_DNA-bd_sf"/>
</dbReference>
<feature type="domain" description="NB-ARC" evidence="3">
    <location>
        <begin position="174"/>
        <end position="262"/>
    </location>
</feature>
<sequence length="499" mass="56667">MLGIHGDGEMRQFVAKLYNKIRPYFETARFLSNISGKTNESGGGLEDLQGMLLSEMGHELKSKIENTFKGAAEIKQRLGRKRVLLVLDDADRIQQLESLAAREDWFGAGNQVAEEDDVEEGDVVGFTNNSRFVIKLLCDANIEVVFIIGMGGLGKTTLAQKIYDDRQFSTLTYQNLPEKDIKKTVRNYLKGKKYLIVLDDIWEPEVWDDLKAAFPNQSNGSKILITSRNEEVANFTSSRTYKLPLLDENEGWELFCKKVFSAREIVESCGGLPLAIVAIAGVVRKKEMLESEWERVKECIDWHLTKDMTKVMDVLKLSYDSLSEELKPCFRYIGIYPEDFQIPARELIQLWMAEGFLGPQETGLPNAPEPVVVGKEYLKELVDRNMVHVAREMISKGKKCIIHDLSRDLCIILSKADKFFDVCTGPNIHTLSNPQRLSLLCSETSCISSTIWLEATTKREWNNNVESFKTLWSAFRYSSSMPIRGREISKLEKVGSNVE</sequence>
<dbReference type="InterPro" id="IPR042197">
    <property type="entry name" value="Apaf_helical"/>
</dbReference>
<protein>
    <submittedName>
        <fullName evidence="5">Uncharacterized protein</fullName>
    </submittedName>
</protein>
<dbReference type="Pfam" id="PF23559">
    <property type="entry name" value="WHD_DRP"/>
    <property type="match status" value="1"/>
</dbReference>
<dbReference type="PRINTS" id="PR00364">
    <property type="entry name" value="DISEASERSIST"/>
</dbReference>
<evidence type="ECO:0000313" key="6">
    <source>
        <dbReference type="Proteomes" id="UP001341840"/>
    </source>
</evidence>
<dbReference type="PANTHER" id="PTHR23155:SF1193">
    <property type="entry name" value="DISEASE RESISTANCE PROTEIN RPP13-RELATED"/>
    <property type="match status" value="1"/>
</dbReference>
<keyword evidence="6" id="KW-1185">Reference proteome</keyword>
<evidence type="ECO:0000259" key="4">
    <source>
        <dbReference type="Pfam" id="PF23559"/>
    </source>
</evidence>
<evidence type="ECO:0000256" key="2">
    <source>
        <dbReference type="ARBA" id="ARBA00022821"/>
    </source>
</evidence>
<dbReference type="Proteomes" id="UP001341840">
    <property type="component" value="Unassembled WGS sequence"/>
</dbReference>
<dbReference type="InterPro" id="IPR002182">
    <property type="entry name" value="NB-ARC"/>
</dbReference>
<evidence type="ECO:0000256" key="1">
    <source>
        <dbReference type="ARBA" id="ARBA00022737"/>
    </source>
</evidence>
<dbReference type="InterPro" id="IPR027417">
    <property type="entry name" value="P-loop_NTPase"/>
</dbReference>
<evidence type="ECO:0000313" key="5">
    <source>
        <dbReference type="EMBL" id="MED6174409.1"/>
    </source>
</evidence>
<dbReference type="Gene3D" id="1.10.10.10">
    <property type="entry name" value="Winged helix-like DNA-binding domain superfamily/Winged helix DNA-binding domain"/>
    <property type="match status" value="1"/>
</dbReference>
<dbReference type="Gene3D" id="1.10.8.430">
    <property type="entry name" value="Helical domain of apoptotic protease-activating factors"/>
    <property type="match status" value="1"/>
</dbReference>
<dbReference type="SUPFAM" id="SSF52540">
    <property type="entry name" value="P-loop containing nucleoside triphosphate hydrolases"/>
    <property type="match status" value="2"/>
</dbReference>